<evidence type="ECO:0000256" key="11">
    <source>
        <dbReference type="ARBA" id="ARBA00023310"/>
    </source>
</evidence>
<evidence type="ECO:0000256" key="1">
    <source>
        <dbReference type="ARBA" id="ARBA00004273"/>
    </source>
</evidence>
<comment type="subunit">
    <text evidence="13">Component of the ATP synthase complex composed at least of ATP5F1A/subunit alpha, ATP5F1B/subunit beta, ATP5MC1/subunit c (homooctomer), MT-ATP6/subunit a, MT-ATP8/subunit 8, ATP5ME/subunit e, ATP5MF/subunit f, ATP5MG/subunit g, ATP5MK/subunit k, ATP5MJ/subunit j, ATP5F1C/subunit gamma, ATP5F1D/subunit delta, ATP5F1E/subunit epsilon, ATP5PF/subunit F6, ATP5PB/subunit b, ATP5PD/subunit d, ATP5PO/subunit OSCP. ATP synthase complex consists of a soluble F(1) head domain (subunits alpha(3) and beta(3)) - the catalytic core - and a membrane F(0) domain - the membrane proton channel (subunits c, a, 8, e, f, g, k and j). These two domains are linked by a central stalk (subunits gamma, delta, and epsilon) rotating inside the F1 region and a stationary peripheral stalk (subunits F6, b, d, and OSCP).</text>
</comment>
<evidence type="ECO:0000256" key="10">
    <source>
        <dbReference type="ARBA" id="ARBA00023136"/>
    </source>
</evidence>
<keyword evidence="9 15" id="KW-0496">Mitochondrion</keyword>
<accession>A0A914EGI1</accession>
<dbReference type="Proteomes" id="UP000887540">
    <property type="component" value="Unplaced"/>
</dbReference>
<reference evidence="17" key="1">
    <citation type="submission" date="2022-11" db="UniProtKB">
        <authorList>
            <consortium name="WormBaseParasite"/>
        </authorList>
    </citation>
    <scope>IDENTIFICATION</scope>
</reference>
<evidence type="ECO:0000256" key="15">
    <source>
        <dbReference type="RuleBase" id="RU367005"/>
    </source>
</evidence>
<evidence type="ECO:0000256" key="9">
    <source>
        <dbReference type="ARBA" id="ARBA00023128"/>
    </source>
</evidence>
<keyword evidence="7" id="KW-0007">Acetylation</keyword>
<dbReference type="Pfam" id="PF05680">
    <property type="entry name" value="ATP-synt_E"/>
    <property type="match status" value="1"/>
</dbReference>
<evidence type="ECO:0000313" key="16">
    <source>
        <dbReference type="Proteomes" id="UP000887540"/>
    </source>
</evidence>
<keyword evidence="8 15" id="KW-0406">Ion transport</keyword>
<comment type="similarity">
    <text evidence="2 15">Belongs to the ATPase e subunit family.</text>
</comment>
<keyword evidence="5 15" id="KW-0375">Hydrogen ion transport</keyword>
<keyword evidence="11 15" id="KW-0066">ATP synthesis</keyword>
<evidence type="ECO:0000256" key="8">
    <source>
        <dbReference type="ARBA" id="ARBA00023065"/>
    </source>
</evidence>
<proteinExistence type="inferred from homology"/>
<comment type="function">
    <text evidence="12 15">Subunit e, of the mitochondrial membrane ATP synthase complex (F(1)F(0) ATP synthase or Complex V) that produces ATP from ADP in the presence of a proton gradient across the membrane which is generated by electron transport complexes of the respiratory chain. ATP synthase complex consist of a soluble F(1) head domain - the catalytic core - and a membrane F(1) domain - the membrane proton channel. These two domains are linked by a central stalk rotating inside the F(1) region and a stationary peripheral stalk. During catalysis, ATP synthesis in the catalytic domain of F(1) is coupled via a rotary mechanism of the central stalk subunits to proton translocation. In vivo, can only synthesize ATP although its ATP hydrolase activity can be activated artificially in vitro. Part of the complex F(0) domain.</text>
</comment>
<evidence type="ECO:0000256" key="6">
    <source>
        <dbReference type="ARBA" id="ARBA00022792"/>
    </source>
</evidence>
<evidence type="ECO:0000256" key="13">
    <source>
        <dbReference type="ARBA" id="ARBA00064647"/>
    </source>
</evidence>
<keyword evidence="4 15" id="KW-0138">CF(0)</keyword>
<evidence type="ECO:0000256" key="3">
    <source>
        <dbReference type="ARBA" id="ARBA00022448"/>
    </source>
</evidence>
<keyword evidence="6 15" id="KW-0999">Mitochondrion inner membrane</keyword>
<dbReference type="WBParaSite" id="ACRNAN_scaffold7931.g30256.t1">
    <property type="protein sequence ID" value="ACRNAN_scaffold7931.g30256.t1"/>
    <property type="gene ID" value="ACRNAN_scaffold7931.g30256"/>
</dbReference>
<evidence type="ECO:0000256" key="5">
    <source>
        <dbReference type="ARBA" id="ARBA00022781"/>
    </source>
</evidence>
<dbReference type="GO" id="GO:0045259">
    <property type="term" value="C:proton-transporting ATP synthase complex"/>
    <property type="evidence" value="ECO:0007669"/>
    <property type="project" value="UniProtKB-UniRule"/>
</dbReference>
<keyword evidence="3 15" id="KW-0813">Transport</keyword>
<sequence length="106" mass="12242">MPVGKNPALHITIPEPIPVSPLIRATRWGLLGLGVVWGAFRYRQICEKHADIRSWEHEQDTELTLENNRKARLALREQLIILWKQIGLPFNEGISSFKADDLFRDE</sequence>
<organism evidence="16 17">
    <name type="scientific">Acrobeloides nanus</name>
    <dbReference type="NCBI Taxonomy" id="290746"/>
    <lineage>
        <taxon>Eukaryota</taxon>
        <taxon>Metazoa</taxon>
        <taxon>Ecdysozoa</taxon>
        <taxon>Nematoda</taxon>
        <taxon>Chromadorea</taxon>
        <taxon>Rhabditida</taxon>
        <taxon>Tylenchina</taxon>
        <taxon>Cephalobomorpha</taxon>
        <taxon>Cephaloboidea</taxon>
        <taxon>Cephalobidae</taxon>
        <taxon>Acrobeloides</taxon>
    </lineage>
</organism>
<evidence type="ECO:0000256" key="12">
    <source>
        <dbReference type="ARBA" id="ARBA00057306"/>
    </source>
</evidence>
<comment type="subunit">
    <text evidence="15">F-type ATPases have 2 components, CF(1) - the catalytic core - and CF(0) - the membrane proton channel. CF(1) and CF(0) have multiple subunits.</text>
</comment>
<dbReference type="GO" id="GO:0015986">
    <property type="term" value="P:proton motive force-driven ATP synthesis"/>
    <property type="evidence" value="ECO:0007669"/>
    <property type="project" value="InterPro"/>
</dbReference>
<dbReference type="GO" id="GO:0005743">
    <property type="term" value="C:mitochondrial inner membrane"/>
    <property type="evidence" value="ECO:0007669"/>
    <property type="project" value="UniProtKB-SubCell"/>
</dbReference>
<dbReference type="PANTHER" id="PTHR12427">
    <property type="entry name" value="ATP SYNTHASE E CHAIN, MITOCHONDRIAL"/>
    <property type="match status" value="1"/>
</dbReference>
<evidence type="ECO:0000256" key="7">
    <source>
        <dbReference type="ARBA" id="ARBA00022990"/>
    </source>
</evidence>
<protein>
    <recommendedName>
        <fullName evidence="14 15">ATP synthase F(0) complex subunit e, mitochondrial</fullName>
    </recommendedName>
</protein>
<dbReference type="GO" id="GO:0015078">
    <property type="term" value="F:proton transmembrane transporter activity"/>
    <property type="evidence" value="ECO:0007669"/>
    <property type="project" value="InterPro"/>
</dbReference>
<name>A0A914EGI1_9BILA</name>
<dbReference type="AlphaFoldDB" id="A0A914EGI1"/>
<keyword evidence="10" id="KW-0472">Membrane</keyword>
<keyword evidence="16" id="KW-1185">Reference proteome</keyword>
<evidence type="ECO:0000256" key="14">
    <source>
        <dbReference type="ARBA" id="ARBA00074682"/>
    </source>
</evidence>
<dbReference type="PANTHER" id="PTHR12427:SF1">
    <property type="entry name" value="ATP SYNTHASE SUBUNIT E, MITOCHONDRIAL"/>
    <property type="match status" value="1"/>
</dbReference>
<evidence type="ECO:0000256" key="2">
    <source>
        <dbReference type="ARBA" id="ARBA00007333"/>
    </source>
</evidence>
<evidence type="ECO:0000313" key="17">
    <source>
        <dbReference type="WBParaSite" id="ACRNAN_scaffold7931.g30256.t1"/>
    </source>
</evidence>
<evidence type="ECO:0000256" key="4">
    <source>
        <dbReference type="ARBA" id="ARBA00022547"/>
    </source>
</evidence>
<comment type="subcellular location">
    <subcellularLocation>
        <location evidence="1 15">Mitochondrion inner membrane</location>
    </subcellularLocation>
</comment>
<dbReference type="InterPro" id="IPR008386">
    <property type="entry name" value="ATP_synth_F0_esu_mt"/>
</dbReference>